<evidence type="ECO:0000313" key="2">
    <source>
        <dbReference type="Proteomes" id="UP000662747"/>
    </source>
</evidence>
<dbReference type="RefSeq" id="WP_206727896.1">
    <property type="nucleotide sequence ID" value="NZ_CP071090.1"/>
</dbReference>
<sequence length="180" mass="20424">MAGGEGNNAGVSPHAPQAWFLLSGDEEKSALNHPWPDARDGDVQFVVDDALRTLRREELLGLYAEMTEKMLAVFRELIPPGGWIYALDYHHTNYRLIPHAPAESLWPVTVYPDGDPEHWFVPSDSRFVYSASYTVNVTEGRPPIEVETYELRGRELIDAVERNLPKLFQLARRVPVTEQP</sequence>
<name>A0ABX7P785_9BACT</name>
<organism evidence="1 2">
    <name type="scientific">Pyxidicoccus parkwayensis</name>
    <dbReference type="NCBI Taxonomy" id="2813578"/>
    <lineage>
        <taxon>Bacteria</taxon>
        <taxon>Pseudomonadati</taxon>
        <taxon>Myxococcota</taxon>
        <taxon>Myxococcia</taxon>
        <taxon>Myxococcales</taxon>
        <taxon>Cystobacterineae</taxon>
        <taxon>Myxococcaceae</taxon>
        <taxon>Pyxidicoccus</taxon>
    </lineage>
</organism>
<proteinExistence type="predicted"/>
<gene>
    <name evidence="1" type="ORF">JY651_16045</name>
</gene>
<dbReference type="Pfam" id="PF10898">
    <property type="entry name" value="DUF2716"/>
    <property type="match status" value="1"/>
</dbReference>
<evidence type="ECO:0000313" key="1">
    <source>
        <dbReference type="EMBL" id="QSQ26348.1"/>
    </source>
</evidence>
<keyword evidence="2" id="KW-1185">Reference proteome</keyword>
<protein>
    <submittedName>
        <fullName evidence="1">DUF2716 domain-containing protein</fullName>
    </submittedName>
</protein>
<dbReference type="EMBL" id="CP071090">
    <property type="protein sequence ID" value="QSQ26348.1"/>
    <property type="molecule type" value="Genomic_DNA"/>
</dbReference>
<reference evidence="1 2" key="1">
    <citation type="submission" date="2021-02" db="EMBL/GenBank/DDBJ databases">
        <title>De Novo genome assembly of isolated myxobacteria.</title>
        <authorList>
            <person name="Stevens D.C."/>
        </authorList>
    </citation>
    <scope>NUCLEOTIDE SEQUENCE [LARGE SCALE GENOMIC DNA]</scope>
    <source>
        <strain evidence="2">SCPEA02</strain>
    </source>
</reference>
<accession>A0ABX7P785</accession>
<dbReference type="InterPro" id="IPR020323">
    <property type="entry name" value="DUF2716"/>
</dbReference>
<dbReference type="Proteomes" id="UP000662747">
    <property type="component" value="Chromosome"/>
</dbReference>